<proteinExistence type="predicted"/>
<feature type="transmembrane region" description="Helical" evidence="1">
    <location>
        <begin position="76"/>
        <end position="99"/>
    </location>
</feature>
<evidence type="ECO:0000256" key="1">
    <source>
        <dbReference type="SAM" id="Phobius"/>
    </source>
</evidence>
<organism evidence="2 3">
    <name type="scientific">Acidiphilium cryptum (strain JF-5)</name>
    <dbReference type="NCBI Taxonomy" id="349163"/>
    <lineage>
        <taxon>Bacteria</taxon>
        <taxon>Pseudomonadati</taxon>
        <taxon>Pseudomonadota</taxon>
        <taxon>Alphaproteobacteria</taxon>
        <taxon>Acetobacterales</taxon>
        <taxon>Acidocellaceae</taxon>
        <taxon>Acidiphilium</taxon>
    </lineage>
</organism>
<dbReference type="HOGENOM" id="CLU_1718368_0_0_5"/>
<dbReference type="RefSeq" id="WP_012040074.1">
    <property type="nucleotide sequence ID" value="NC_009484.1"/>
</dbReference>
<dbReference type="Proteomes" id="UP000000245">
    <property type="component" value="Chromosome"/>
</dbReference>
<dbReference type="AlphaFoldDB" id="A5G1B5"/>
<dbReference type="KEGG" id="acr:Acry_2454"/>
<sequence>MSETDLQSSGSVSEINKTKNKNIIIKKLDDYKQIDILNKIADQFIDLLKWSLAGLGAIVLFLIIEDNLNGIVKNHGFIGIIQILILILFPAALLVFSFINLNTTLVLRNNLLFEDHRPARIKFIQKIFVYAFVSAIFVFYLSLLLVLFGIKF</sequence>
<reference evidence="2 3" key="1">
    <citation type="submission" date="2007-05" db="EMBL/GenBank/DDBJ databases">
        <title>Complete sequence of chromosome of Acidiphilium cryptum JF-5.</title>
        <authorList>
            <consortium name="US DOE Joint Genome Institute"/>
            <person name="Copeland A."/>
            <person name="Lucas S."/>
            <person name="Lapidus A."/>
            <person name="Barry K."/>
            <person name="Detter J.C."/>
            <person name="Glavina del Rio T."/>
            <person name="Hammon N."/>
            <person name="Israni S."/>
            <person name="Dalin E."/>
            <person name="Tice H."/>
            <person name="Pitluck S."/>
            <person name="Sims D."/>
            <person name="Brettin T."/>
            <person name="Bruce D."/>
            <person name="Han C."/>
            <person name="Schmutz J."/>
            <person name="Larimer F."/>
            <person name="Land M."/>
            <person name="Hauser L."/>
            <person name="Kyrpides N."/>
            <person name="Kim E."/>
            <person name="Magnuson T."/>
            <person name="Richardson P."/>
        </authorList>
    </citation>
    <scope>NUCLEOTIDE SEQUENCE [LARGE SCALE GENOMIC DNA]</scope>
    <source>
        <strain evidence="2 3">JF-5</strain>
    </source>
</reference>
<evidence type="ECO:0000313" key="2">
    <source>
        <dbReference type="EMBL" id="ABQ31647.1"/>
    </source>
</evidence>
<accession>A5G1B5</accession>
<feature type="transmembrane region" description="Helical" evidence="1">
    <location>
        <begin position="127"/>
        <end position="150"/>
    </location>
</feature>
<name>A5G1B5_ACICJ</name>
<dbReference type="EMBL" id="CP000697">
    <property type="protein sequence ID" value="ABQ31647.1"/>
    <property type="molecule type" value="Genomic_DNA"/>
</dbReference>
<evidence type="ECO:0000313" key="3">
    <source>
        <dbReference type="Proteomes" id="UP000000245"/>
    </source>
</evidence>
<protein>
    <submittedName>
        <fullName evidence="2">Uncharacterized protein</fullName>
    </submittedName>
</protein>
<dbReference type="STRING" id="349163.Acry_2454"/>
<keyword evidence="1" id="KW-0472">Membrane</keyword>
<keyword evidence="1" id="KW-1133">Transmembrane helix</keyword>
<feature type="transmembrane region" description="Helical" evidence="1">
    <location>
        <begin position="47"/>
        <end position="64"/>
    </location>
</feature>
<gene>
    <name evidence="2" type="ordered locus">Acry_2454</name>
</gene>
<keyword evidence="3" id="KW-1185">Reference proteome</keyword>
<keyword evidence="1" id="KW-0812">Transmembrane</keyword>